<name>A0ABY5G5H0_VIBPE</name>
<dbReference type="PROSITE" id="PS51913">
    <property type="entry name" value="HTH_HARE"/>
    <property type="match status" value="1"/>
</dbReference>
<sequence length="303" mass="35607">MDNNLLEVIYRILNKVNKPLTAEAILKEVVSENIYIFKGRTPKTVIRARLAENLEQFKDNSEFVRLQKGTYGLREWLNKYPEMYKEYIPNKKRNQLMEEYLAVFDKDNLNQLINHNGFNSVNIDSDWFKNNCTAKVRHEAELDYSIIQLISVFIIKYDNEIITHTRSAKAPESRLHGERSIIFGGHVTYEEVNSLFDPFDPKSTHPFIIRELEEEINIIDDYKMTPMGLIYDSSRDVSSQHLGLVYMVEMSTKEYEIGEKGYHINDELTHVDEILSNKVEYENWSIELIDKVLKDKDLLDGRK</sequence>
<dbReference type="Gene3D" id="1.10.10.1250">
    <property type="entry name" value="RNA polymerase, subunit delta, N-terminal domain"/>
    <property type="match status" value="1"/>
</dbReference>
<evidence type="ECO:0000259" key="2">
    <source>
        <dbReference type="PROSITE" id="PS51913"/>
    </source>
</evidence>
<keyword evidence="1" id="KW-0804">Transcription</keyword>
<keyword evidence="4" id="KW-1185">Reference proteome</keyword>
<protein>
    <submittedName>
        <fullName evidence="3">HTH domain-containing protein</fullName>
    </submittedName>
</protein>
<dbReference type="InterPro" id="IPR007759">
    <property type="entry name" value="Asxl_HARE-HTH"/>
</dbReference>
<dbReference type="Gene3D" id="3.90.79.10">
    <property type="entry name" value="Nucleoside Triphosphate Pyrophosphohydrolase"/>
    <property type="match status" value="1"/>
</dbReference>
<dbReference type="Pfam" id="PF05066">
    <property type="entry name" value="HARE-HTH"/>
    <property type="match status" value="1"/>
</dbReference>
<dbReference type="RefSeq" id="WP_255231327.1">
    <property type="nucleotide sequence ID" value="NZ_CP090614.1"/>
</dbReference>
<dbReference type="InterPro" id="IPR038087">
    <property type="entry name" value="RNAP_delta_N_dom_sf"/>
</dbReference>
<accession>A0ABY5G5H0</accession>
<evidence type="ECO:0000313" key="3">
    <source>
        <dbReference type="EMBL" id="UTT85417.1"/>
    </source>
</evidence>
<dbReference type="Proteomes" id="UP001059120">
    <property type="component" value="Chromosome 1"/>
</dbReference>
<gene>
    <name evidence="3" type="ORF">LZI70_03815</name>
</gene>
<reference evidence="3" key="1">
    <citation type="submission" date="2022-01" db="EMBL/GenBank/DDBJ databases">
        <title>Alginate degradation mechanism of Vibrio pelagius WXL662.</title>
        <authorList>
            <person name="He X."/>
        </authorList>
    </citation>
    <scope>NUCLEOTIDE SEQUENCE</scope>
    <source>
        <strain evidence="3">WXL662</strain>
    </source>
</reference>
<evidence type="ECO:0000313" key="4">
    <source>
        <dbReference type="Proteomes" id="UP001059120"/>
    </source>
</evidence>
<evidence type="ECO:0000256" key="1">
    <source>
        <dbReference type="ARBA" id="ARBA00023163"/>
    </source>
</evidence>
<dbReference type="EMBL" id="CP090614">
    <property type="protein sequence ID" value="UTT85417.1"/>
    <property type="molecule type" value="Genomic_DNA"/>
</dbReference>
<organism evidence="3 4">
    <name type="scientific">Vibrio pelagius</name>
    <dbReference type="NCBI Taxonomy" id="28169"/>
    <lineage>
        <taxon>Bacteria</taxon>
        <taxon>Pseudomonadati</taxon>
        <taxon>Pseudomonadota</taxon>
        <taxon>Gammaproteobacteria</taxon>
        <taxon>Vibrionales</taxon>
        <taxon>Vibrionaceae</taxon>
        <taxon>Vibrio</taxon>
    </lineage>
</organism>
<proteinExistence type="predicted"/>
<feature type="domain" description="HTH HARE-type" evidence="2">
    <location>
        <begin position="3"/>
        <end position="76"/>
    </location>
</feature>